<reference evidence="7" key="1">
    <citation type="submission" date="2020-04" db="EMBL/GenBank/DDBJ databases">
        <title>Analysis of mating type loci in Filobasidium floriforme.</title>
        <authorList>
            <person name="Nowrousian M."/>
        </authorList>
    </citation>
    <scope>NUCLEOTIDE SEQUENCE</scope>
    <source>
        <strain evidence="7">CBS 6242</strain>
    </source>
</reference>
<feature type="compositionally biased region" description="Pro residues" evidence="6">
    <location>
        <begin position="140"/>
        <end position="152"/>
    </location>
</feature>
<dbReference type="AlphaFoldDB" id="A0A8K0JGN4"/>
<dbReference type="InterPro" id="IPR019340">
    <property type="entry name" value="Histone_AcTrfase_su3"/>
</dbReference>
<dbReference type="OrthoDB" id="1232at2759"/>
<feature type="region of interest" description="Disordered" evidence="6">
    <location>
        <begin position="472"/>
        <end position="502"/>
    </location>
</feature>
<keyword evidence="8" id="KW-1185">Reference proteome</keyword>
<keyword evidence="3" id="KW-0805">Transcription regulation</keyword>
<keyword evidence="4" id="KW-0804">Transcription</keyword>
<feature type="region of interest" description="Disordered" evidence="6">
    <location>
        <begin position="113"/>
        <end position="159"/>
    </location>
</feature>
<evidence type="ECO:0000256" key="6">
    <source>
        <dbReference type="SAM" id="MobiDB-lite"/>
    </source>
</evidence>
<evidence type="ECO:0000256" key="4">
    <source>
        <dbReference type="ARBA" id="ARBA00023163"/>
    </source>
</evidence>
<dbReference type="PANTHER" id="PTHR13556:SF2">
    <property type="entry name" value="TRANSCRIPTIONAL ADAPTER 3"/>
    <property type="match status" value="1"/>
</dbReference>
<evidence type="ECO:0000256" key="2">
    <source>
        <dbReference type="ARBA" id="ARBA00005330"/>
    </source>
</evidence>
<organism evidence="7 8">
    <name type="scientific">Filobasidium floriforme</name>
    <dbReference type="NCBI Taxonomy" id="5210"/>
    <lineage>
        <taxon>Eukaryota</taxon>
        <taxon>Fungi</taxon>
        <taxon>Dikarya</taxon>
        <taxon>Basidiomycota</taxon>
        <taxon>Agaricomycotina</taxon>
        <taxon>Tremellomycetes</taxon>
        <taxon>Filobasidiales</taxon>
        <taxon>Filobasidiaceae</taxon>
        <taxon>Filobasidium</taxon>
    </lineage>
</organism>
<proteinExistence type="inferred from homology"/>
<accession>A0A8K0JGN4</accession>
<feature type="compositionally biased region" description="Polar residues" evidence="6">
    <location>
        <begin position="125"/>
        <end position="136"/>
    </location>
</feature>
<evidence type="ECO:0000256" key="5">
    <source>
        <dbReference type="ARBA" id="ARBA00023242"/>
    </source>
</evidence>
<gene>
    <name evidence="7" type="ORF">FFLO_06250</name>
</gene>
<keyword evidence="5" id="KW-0539">Nucleus</keyword>
<feature type="compositionally biased region" description="Basic and acidic residues" evidence="6">
    <location>
        <begin position="484"/>
        <end position="497"/>
    </location>
</feature>
<comment type="similarity">
    <text evidence="2">Belongs to the NGG1 family.</text>
</comment>
<comment type="subcellular location">
    <subcellularLocation>
        <location evidence="1">Nucleus</location>
    </subcellularLocation>
</comment>
<name>A0A8K0JGN4_9TREE</name>
<dbReference type="GO" id="GO:0006357">
    <property type="term" value="P:regulation of transcription by RNA polymerase II"/>
    <property type="evidence" value="ECO:0007669"/>
    <property type="project" value="TreeGrafter"/>
</dbReference>
<sequence>MHELSPETPLREMSHRGSSPYVDPVIERASVPPREREQSVRSVRLDSPSLSTLTTGPPHLDNRIPSPRPSLPLSASTGGAPKIKLKISNNKAITVNSPNASSSDHSVQQFINPNLSFSPLRPGVTNPTTHASSSRSVIPPRQPIPAPAPPQPRRQKDVDQDFSTVKNVAQTVQWSTFWSGIETYIRDVGEEDVAMLTFRPDDRGIYDMPALGRHYQDIWDEEDMQLPFSQASNQAWVTSANMASGAFQREKERDALGNRIGKGLRRAHPKDLNEADLRDERKGPGLLEERIVAGLWEGHRLKHGGDVSGETGVQKDTHEVVVKGEPGIGPAQDVDMEPRAGNGRLAGKPVSETGATWPIAPRRINGVATSGQPTRLDMMNATIGETEEGVKRELRHLGLLDANEEIDWTRKEDDEIAAALRQCQRALRDQIASNNARKERLTGLVKDRLAFGGYEKTLEGLEKAIESTWLKRSARKNKKQKSSSHREDGNSARRPGEKVPLPENVKQAMEARRRWIDVVGAAMQAPDVQGRFTGLPERSIYAEMEDLKGDAAGRTWIQTMSSE</sequence>
<dbReference type="PANTHER" id="PTHR13556">
    <property type="entry name" value="TRANSCRIPTIONAL ADAPTER 3-RELATED"/>
    <property type="match status" value="1"/>
</dbReference>
<evidence type="ECO:0000313" key="8">
    <source>
        <dbReference type="Proteomes" id="UP000812966"/>
    </source>
</evidence>
<protein>
    <submittedName>
        <fullName evidence="7">Uncharacterized protein</fullName>
    </submittedName>
</protein>
<feature type="region of interest" description="Disordered" evidence="6">
    <location>
        <begin position="1"/>
        <end position="80"/>
    </location>
</feature>
<dbReference type="Pfam" id="PF10198">
    <property type="entry name" value="Ada3"/>
    <property type="match status" value="1"/>
</dbReference>
<evidence type="ECO:0000256" key="1">
    <source>
        <dbReference type="ARBA" id="ARBA00004123"/>
    </source>
</evidence>
<feature type="compositionally biased region" description="Basic residues" evidence="6">
    <location>
        <begin position="472"/>
        <end position="483"/>
    </location>
</feature>
<dbReference type="EMBL" id="JABELV010000191">
    <property type="protein sequence ID" value="KAG7528310.1"/>
    <property type="molecule type" value="Genomic_DNA"/>
</dbReference>
<evidence type="ECO:0000256" key="3">
    <source>
        <dbReference type="ARBA" id="ARBA00023015"/>
    </source>
</evidence>
<comment type="caution">
    <text evidence="7">The sequence shown here is derived from an EMBL/GenBank/DDBJ whole genome shotgun (WGS) entry which is preliminary data.</text>
</comment>
<dbReference type="GO" id="GO:0003713">
    <property type="term" value="F:transcription coactivator activity"/>
    <property type="evidence" value="ECO:0007669"/>
    <property type="project" value="TreeGrafter"/>
</dbReference>
<feature type="compositionally biased region" description="Basic and acidic residues" evidence="6">
    <location>
        <begin position="1"/>
        <end position="15"/>
    </location>
</feature>
<dbReference type="GO" id="GO:0000124">
    <property type="term" value="C:SAGA complex"/>
    <property type="evidence" value="ECO:0007669"/>
    <property type="project" value="TreeGrafter"/>
</dbReference>
<dbReference type="Proteomes" id="UP000812966">
    <property type="component" value="Unassembled WGS sequence"/>
</dbReference>
<evidence type="ECO:0000313" key="7">
    <source>
        <dbReference type="EMBL" id="KAG7528310.1"/>
    </source>
</evidence>
<dbReference type="GO" id="GO:0005634">
    <property type="term" value="C:nucleus"/>
    <property type="evidence" value="ECO:0007669"/>
    <property type="project" value="UniProtKB-SubCell"/>
</dbReference>